<evidence type="ECO:0000313" key="6">
    <source>
        <dbReference type="Proteomes" id="UP000694891"/>
    </source>
</evidence>
<evidence type="ECO:0000256" key="3">
    <source>
        <dbReference type="ARBA" id="ARBA00023054"/>
    </source>
</evidence>
<evidence type="ECO:0000256" key="2">
    <source>
        <dbReference type="ARBA" id="ARBA00022490"/>
    </source>
</evidence>
<dbReference type="Pfam" id="PF06818">
    <property type="entry name" value="Fez1"/>
    <property type="match status" value="1"/>
</dbReference>
<feature type="coiled-coil region" evidence="4">
    <location>
        <begin position="304"/>
        <end position="331"/>
    </location>
</feature>
<feature type="coiled-coil region" evidence="4">
    <location>
        <begin position="369"/>
        <end position="396"/>
    </location>
</feature>
<feature type="region of interest" description="Disordered" evidence="5">
    <location>
        <begin position="268"/>
        <end position="300"/>
    </location>
</feature>
<keyword evidence="6" id="KW-1185">Reference proteome</keyword>
<organism evidence="6 7">
    <name type="scientific">Stegastes partitus</name>
    <name type="common">bicolor damselfish</name>
    <dbReference type="NCBI Taxonomy" id="144197"/>
    <lineage>
        <taxon>Eukaryota</taxon>
        <taxon>Metazoa</taxon>
        <taxon>Chordata</taxon>
        <taxon>Craniata</taxon>
        <taxon>Vertebrata</taxon>
        <taxon>Euteleostomi</taxon>
        <taxon>Actinopterygii</taxon>
        <taxon>Neopterygii</taxon>
        <taxon>Teleostei</taxon>
        <taxon>Neoteleostei</taxon>
        <taxon>Acanthomorphata</taxon>
        <taxon>Ovalentaria</taxon>
        <taxon>Pomacentridae</taxon>
        <taxon>Stegastes</taxon>
    </lineage>
</organism>
<dbReference type="AlphaFoldDB" id="A0A9Y4KCZ2"/>
<dbReference type="GO" id="GO:0005737">
    <property type="term" value="C:cytoplasm"/>
    <property type="evidence" value="ECO:0007669"/>
    <property type="project" value="UniProtKB-SubCell"/>
</dbReference>
<dbReference type="CTD" id="11178"/>
<feature type="region of interest" description="Disordered" evidence="5">
    <location>
        <begin position="521"/>
        <end position="575"/>
    </location>
</feature>
<dbReference type="GO" id="GO:0048814">
    <property type="term" value="P:regulation of dendrite morphogenesis"/>
    <property type="evidence" value="ECO:0007669"/>
    <property type="project" value="TreeGrafter"/>
</dbReference>
<keyword evidence="2" id="KW-0963">Cytoplasm</keyword>
<sequence>MGSVSSVINGNSLNSKHCKASEYRLKEGTNHHRKSGGCSLDGILKCGFTQSSTHPTKGLSHSRSGRSEDFFYIKVGHKPRSTYHRERSMEEQLNRDGESDGRLQPKLLLMSGKMKDRTAHGGEMWDAEGRRRGQKEGETSAEKSLVRSTAFKPVNPTRTSSAETGHNSLDHILYPLKRASSPNIRHKQDTLGTLSDSGRNSMSSLPTHSTSGSLSASTGPVSHSDGSSALANSLSKGAQSNFPPWVNGNSTNLDCSYRAGLNSSGLASKANEDAGSPFSADEPSSLSETAGGIRSPITTDESLIERLEQRLLERETELQELQVSFEEKEADTCQLFDERQRYCAEEMEGLKQRCSTKLRQVSQMAAKTHQALQLQVTQLQAEKERLQEDVFKLTQEKDLVGLRLRSYETESTQLAPTLEETQWEVCQKTGEISLLKQQLRDCQADVSHKLNEIVSLRASLKENTAKMELLEKQNKDHEDKLHSRSIEVEVCQNELQRKKNEADFLREKVGKLEKDIQGMKQDVAAAKEQRLQHSLQHNASSPTQALERLTQGPDSPGQGQTEENREHIPTESLQRQVERLKQQLREEKNAQEKLASSFEQERQTWNKEKDRVIKYQKQLQINYLQMHKKNQDLERILKELTAELESRTELGMDMTYSSGLQTYDDVIATEI</sequence>
<feature type="compositionally biased region" description="Basic and acidic residues" evidence="5">
    <location>
        <begin position="83"/>
        <end position="102"/>
    </location>
</feature>
<keyword evidence="3 4" id="KW-0175">Coiled coil</keyword>
<feature type="compositionally biased region" description="Polar residues" evidence="5">
    <location>
        <begin position="532"/>
        <end position="544"/>
    </location>
</feature>
<gene>
    <name evidence="7" type="primary">lzts1</name>
</gene>
<proteinExistence type="predicted"/>
<evidence type="ECO:0000256" key="1">
    <source>
        <dbReference type="ARBA" id="ARBA00004496"/>
    </source>
</evidence>
<dbReference type="InterPro" id="IPR045329">
    <property type="entry name" value="LZTS"/>
</dbReference>
<feature type="region of interest" description="Disordered" evidence="5">
    <location>
        <begin position="179"/>
        <end position="235"/>
    </location>
</feature>
<dbReference type="GO" id="GO:0048167">
    <property type="term" value="P:regulation of synaptic plasticity"/>
    <property type="evidence" value="ECO:0007669"/>
    <property type="project" value="TreeGrafter"/>
</dbReference>
<dbReference type="GO" id="GO:0043197">
    <property type="term" value="C:dendritic spine"/>
    <property type="evidence" value="ECO:0007669"/>
    <property type="project" value="TreeGrafter"/>
</dbReference>
<evidence type="ECO:0000256" key="4">
    <source>
        <dbReference type="SAM" id="Coils"/>
    </source>
</evidence>
<feature type="region of interest" description="Disordered" evidence="5">
    <location>
        <begin position="81"/>
        <end position="102"/>
    </location>
</feature>
<feature type="region of interest" description="Disordered" evidence="5">
    <location>
        <begin position="587"/>
        <end position="607"/>
    </location>
</feature>
<evidence type="ECO:0000256" key="5">
    <source>
        <dbReference type="SAM" id="MobiDB-lite"/>
    </source>
</evidence>
<evidence type="ECO:0000313" key="7">
    <source>
        <dbReference type="RefSeq" id="XP_008286701.1"/>
    </source>
</evidence>
<comment type="subcellular location">
    <subcellularLocation>
        <location evidence="1">Cytoplasm</location>
    </subcellularLocation>
</comment>
<reference evidence="7" key="1">
    <citation type="submission" date="2025-08" db="UniProtKB">
        <authorList>
            <consortium name="RefSeq"/>
        </authorList>
    </citation>
    <scope>IDENTIFICATION</scope>
</reference>
<feature type="compositionally biased region" description="Polar residues" evidence="5">
    <location>
        <begin position="190"/>
        <end position="235"/>
    </location>
</feature>
<dbReference type="PANTHER" id="PTHR19354">
    <property type="entry name" value="ZIPPER PUTATIVE TUMOR SUPPRESSOR 2 HOMOLOG-LIKE PROTEIN-RELATED"/>
    <property type="match status" value="1"/>
</dbReference>
<dbReference type="PANTHER" id="PTHR19354:SF5">
    <property type="entry name" value="ZIPPER PUTATIVE TUMOR SUPPRESSOR 1-RELATED"/>
    <property type="match status" value="1"/>
</dbReference>
<dbReference type="GeneID" id="103362182"/>
<protein>
    <submittedName>
        <fullName evidence="7">Leucine zipper putative tumor suppressor 1</fullName>
    </submittedName>
</protein>
<accession>A0A9Y4KCZ2</accession>
<feature type="compositionally biased region" description="Basic and acidic residues" evidence="5">
    <location>
        <begin position="127"/>
        <end position="145"/>
    </location>
</feature>
<feature type="region of interest" description="Disordered" evidence="5">
    <location>
        <begin position="115"/>
        <end position="145"/>
    </location>
</feature>
<dbReference type="Proteomes" id="UP000694891">
    <property type="component" value="Unplaced"/>
</dbReference>
<dbReference type="RefSeq" id="XP_008286701.1">
    <property type="nucleotide sequence ID" value="XM_008288479.1"/>
</dbReference>
<name>A0A9Y4KCZ2_9TELE</name>